<dbReference type="EMBL" id="CAJNOR010003160">
    <property type="protein sequence ID" value="CAF1384021.1"/>
    <property type="molecule type" value="Genomic_DNA"/>
</dbReference>
<dbReference type="EMBL" id="CAJNOJ010000743">
    <property type="protein sequence ID" value="CAF1517547.1"/>
    <property type="molecule type" value="Genomic_DNA"/>
</dbReference>
<organism evidence="2 4">
    <name type="scientific">Adineta ricciae</name>
    <name type="common">Rotifer</name>
    <dbReference type="NCBI Taxonomy" id="249248"/>
    <lineage>
        <taxon>Eukaryota</taxon>
        <taxon>Metazoa</taxon>
        <taxon>Spiralia</taxon>
        <taxon>Gnathifera</taxon>
        <taxon>Rotifera</taxon>
        <taxon>Eurotatoria</taxon>
        <taxon>Bdelloidea</taxon>
        <taxon>Adinetida</taxon>
        <taxon>Adinetidae</taxon>
        <taxon>Adineta</taxon>
    </lineage>
</organism>
<keyword evidence="1" id="KW-0812">Transmembrane</keyword>
<protein>
    <submittedName>
        <fullName evidence="2">Uncharacterized protein</fullName>
    </submittedName>
</protein>
<evidence type="ECO:0000256" key="1">
    <source>
        <dbReference type="SAM" id="Phobius"/>
    </source>
</evidence>
<feature type="transmembrane region" description="Helical" evidence="1">
    <location>
        <begin position="43"/>
        <end position="61"/>
    </location>
</feature>
<comment type="caution">
    <text evidence="2">The sequence shown here is derived from an EMBL/GenBank/DDBJ whole genome shotgun (WGS) entry which is preliminary data.</text>
</comment>
<feature type="transmembrane region" description="Helical" evidence="1">
    <location>
        <begin position="921"/>
        <end position="938"/>
    </location>
</feature>
<accession>A0A815JP86</accession>
<keyword evidence="1" id="KW-1133">Transmembrane helix</keyword>
<keyword evidence="1" id="KW-0472">Membrane</keyword>
<evidence type="ECO:0000313" key="2">
    <source>
        <dbReference type="EMBL" id="CAF1384021.1"/>
    </source>
</evidence>
<gene>
    <name evidence="3" type="ORF">EDS130_LOCUS43655</name>
    <name evidence="2" type="ORF">XAT740_LOCUS33233</name>
</gene>
<proteinExistence type="predicted"/>
<dbReference type="Proteomes" id="UP000663828">
    <property type="component" value="Unassembled WGS sequence"/>
</dbReference>
<evidence type="ECO:0000313" key="4">
    <source>
        <dbReference type="Proteomes" id="UP000663828"/>
    </source>
</evidence>
<evidence type="ECO:0000313" key="3">
    <source>
        <dbReference type="EMBL" id="CAF1517547.1"/>
    </source>
</evidence>
<keyword evidence="4" id="KW-1185">Reference proteome</keyword>
<dbReference type="Proteomes" id="UP000663852">
    <property type="component" value="Unassembled WGS sequence"/>
</dbReference>
<dbReference type="AlphaFoldDB" id="A0A815JP86"/>
<name>A0A815JP86_ADIRI</name>
<sequence length="1104" mass="127020">MNLKFAFGWLFNHLSNYNIFLPDENEYNNESQDSVRQQKYTTWFYVLLLATSIYILFYAGLMREQSETIFIHNVTPIIFDELYSKHYEKLTCPCSTITIPYKTFVNNTNTFHPVCSSIFVTEQWIQLSAFANASLFGTADFRTTASSQFQLLANICSFMQNTTLQNEIDLDNTEFVSINLQSNIEIQSKVNATVESFYNSLSNRINSFLSYVKITSQTNFFVSALNTNIVVAVNTIGSEYEAYLIPTIYTNDYYDKNTINYEYVSCANANPFTTTGFLVFPTGLDSYRLIWTPPNSNSTLVKGFFAGCTPLEGLLRSTLDCLYDISCIDLLLNYFPNLHQIAFNWTNLLLETNKNLSMYNYLSDLLIEKQITTINYSKYFNECAPHYCVYTKTRRLDFHYSITLFISLYGGLVIILRLIALFIINLILNYHTWNLISVKRLIESVKQLNLFKNVDDRMENGIKRQKLVTKVYLILMFGSILTLMLFNSLHTQTITMIKQSPSWDIYQQLQYFYSTTLDCPCSSMVISYDKFISFSPVLHPVCSSDFVTDRWLSILSQSILYDISVDWRNQAFSQVQLLANLCQSANGTINDAIRRFLSQYFVTSSVLSENNFQSQINSTVNELFLPTISYFGLLVETVRLLMQIDQPLIGSKQGDIGLGSTIAKTFSIDELENQQMLQLIMLLIGVHNTNLTATDCICATNPNCKSALAIYAADDVNVYGSEFDIVYVVPGSFTGCSTTESLLLSTLECFYEDSDCFTILMKYIKQVYIYNVETSLWFDVQPLVYNSQLSNYPPNTPISIIVKKLMVEEWNLQFSYENFYESCSPKYCTYSERLHANTLLEVIRILISMTSGLSFTLRFATPYLVKFVINVITRNTNRQAEQQANTVYNTLKNLNIFSIRDFRSHLDRITAKRLGQMATRLYIVLFLIGIAIFTSYNVTQPYIGTRTFDKPSFDKYRDLYGKYKDQLECSCSSIATTYDQFVSIESSFHQICSSTFVMDEWRTNLTIRLEPNLSIYSLNDYRRFLPSHLQYLQGLCRLSDQSVNNTIEQFLPSSFVTNQLLFEKHFNDSIYLRIENSISTAPTIFLTLLSLIRKINHGNAIVST</sequence>
<reference evidence="2" key="1">
    <citation type="submission" date="2021-02" db="EMBL/GenBank/DDBJ databases">
        <authorList>
            <person name="Nowell W R."/>
        </authorList>
    </citation>
    <scope>NUCLEOTIDE SEQUENCE</scope>
</reference>
<dbReference type="OrthoDB" id="10441156at2759"/>
<feature type="transmembrane region" description="Helical" evidence="1">
    <location>
        <begin position="402"/>
        <end position="428"/>
    </location>
</feature>
<feature type="transmembrane region" description="Helical" evidence="1">
    <location>
        <begin position="471"/>
        <end position="489"/>
    </location>
</feature>